<proteinExistence type="predicted"/>
<dbReference type="PANTHER" id="PTHR43341">
    <property type="entry name" value="AMINO ACID PERMEASE"/>
    <property type="match status" value="1"/>
</dbReference>
<dbReference type="GO" id="GO:0015171">
    <property type="term" value="F:amino acid transmembrane transporter activity"/>
    <property type="evidence" value="ECO:0007669"/>
    <property type="project" value="TreeGrafter"/>
</dbReference>
<feature type="transmembrane region" description="Helical" evidence="6">
    <location>
        <begin position="440"/>
        <end position="460"/>
    </location>
</feature>
<evidence type="ECO:0000256" key="4">
    <source>
        <dbReference type="ARBA" id="ARBA00023136"/>
    </source>
</evidence>
<dbReference type="GO" id="GO:0005886">
    <property type="term" value="C:plasma membrane"/>
    <property type="evidence" value="ECO:0007669"/>
    <property type="project" value="EnsemblFungi"/>
</dbReference>
<keyword evidence="9" id="KW-1185">Reference proteome</keyword>
<comment type="subcellular location">
    <subcellularLocation>
        <location evidence="1">Membrane</location>
        <topology evidence="1">Multi-pass membrane protein</topology>
    </subcellularLocation>
</comment>
<feature type="domain" description="Amino acid permease/ SLC12A" evidence="7">
    <location>
        <begin position="295"/>
        <end position="816"/>
    </location>
</feature>
<feature type="transmembrane region" description="Helical" evidence="6">
    <location>
        <begin position="323"/>
        <end position="346"/>
    </location>
</feature>
<dbReference type="AlphaFoldDB" id="G8JTE4"/>
<feature type="transmembrane region" description="Helical" evidence="6">
    <location>
        <begin position="675"/>
        <end position="698"/>
    </location>
</feature>
<feature type="transmembrane region" description="Helical" evidence="6">
    <location>
        <begin position="291"/>
        <end position="311"/>
    </location>
</feature>
<dbReference type="KEGG" id="erc:Ecym_4230"/>
<dbReference type="EMBL" id="CP002500">
    <property type="protein sequence ID" value="AET39297.1"/>
    <property type="molecule type" value="Genomic_DNA"/>
</dbReference>
<evidence type="ECO:0000313" key="8">
    <source>
        <dbReference type="EMBL" id="AET39297.1"/>
    </source>
</evidence>
<dbReference type="Proteomes" id="UP000006790">
    <property type="component" value="Chromosome 4"/>
</dbReference>
<feature type="transmembrane region" description="Helical" evidence="6">
    <location>
        <begin position="410"/>
        <end position="428"/>
    </location>
</feature>
<evidence type="ECO:0000256" key="2">
    <source>
        <dbReference type="ARBA" id="ARBA00022692"/>
    </source>
</evidence>
<feature type="compositionally biased region" description="Polar residues" evidence="5">
    <location>
        <begin position="47"/>
        <end position="71"/>
    </location>
</feature>
<dbReference type="GeneID" id="11469413"/>
<evidence type="ECO:0000256" key="5">
    <source>
        <dbReference type="SAM" id="MobiDB-lite"/>
    </source>
</evidence>
<dbReference type="GO" id="GO:0043200">
    <property type="term" value="P:response to amino acid"/>
    <property type="evidence" value="ECO:0007669"/>
    <property type="project" value="EnsemblFungi"/>
</dbReference>
<feature type="transmembrane region" description="Helical" evidence="6">
    <location>
        <begin position="756"/>
        <end position="777"/>
    </location>
</feature>
<gene>
    <name evidence="8" type="ordered locus">Ecym_4230</name>
</gene>
<dbReference type="eggNOG" id="KOG1286">
    <property type="taxonomic scope" value="Eukaryota"/>
</dbReference>
<feature type="transmembrane region" description="Helical" evidence="6">
    <location>
        <begin position="626"/>
        <end position="654"/>
    </location>
</feature>
<dbReference type="InParanoid" id="G8JTE4"/>
<dbReference type="Gene3D" id="1.20.1740.10">
    <property type="entry name" value="Amino acid/polyamine transporter I"/>
    <property type="match status" value="1"/>
</dbReference>
<sequence>MTSPLRGLFPERNNYDNFPNSSSRRSIGSEMGGGNFERVSGGADNKILNNADHSIPSSRQAQNSGSPRNSTESNILKSIIHEELKEGYSQLKDRLKSDRFYLSNRFKTKQGVSEGAETPTDEGSEVYFKTYDRKVENEYALRDRMNKLLDEMSSRPIKILNNDDLNDIFVGGHEQIDIKKPGKWGKICKILRENKNKGIQNISVYSSSKEDDTNSNETHIIDLDKNIRWERNEYNYNNSSKRMLKEKWDPFLITTSSNVLTSSYNKFKSSTNQQISMSMKRSQKYHVQRKLTARHLQMIAIGASLGVGLYLTSGKAFSVAGPLGTLIGFSICGSICLATMLSFTELSTLIPISSGFSGLASRFVEDAFGFALGWSYWISFTIALPSQIVASIFMISYYSPDWTTTVKSTLIFVTVFWIYVTAVNLLDVRFFGEIIYTSTLFKLLITIIMMFAMFVLNLGGRNTRVGFRFWDSSKSPPGLTYGLFRPTFDLMDTGQGSLNGIHGIKGNVLSVVLVVLISTFSFSGVEMAFVASGEAINPRRTLPAATKRTFAQIIPIYILAILFAGLNIYSGDSRLLRYFPPTHNPVNMSSEDIQWQIENTCTGDKIYNLGASNNGNKSPWVIALQSFGLCTFASAFNGILIFFGVSAACSSLFASSRTLYSMATQEKAPRIFQTCNHYGVPWVAVLFSSAFGVIAYLAVNEACYRNFQTLSNLASATIAIIWCGLNVSFLRFYFALKRRPDIISRDDPNFPYKSPFQPYLSLYGLIGSTLVVFFMGFTNFIDGFWSTRSFVSSYGGLILFIACYASYKTFGTSKIQRLDQLDMDTGRREMDRMIWDEHRQYSGSIGEKLRNLVTWWF</sequence>
<dbReference type="Pfam" id="PF00324">
    <property type="entry name" value="AA_permease"/>
    <property type="match status" value="1"/>
</dbReference>
<dbReference type="InterPro" id="IPR050524">
    <property type="entry name" value="APC_YAT"/>
</dbReference>
<evidence type="ECO:0000259" key="7">
    <source>
        <dbReference type="Pfam" id="PF00324"/>
    </source>
</evidence>
<dbReference type="FunCoup" id="G8JTE4">
    <property type="interactions" value="130"/>
</dbReference>
<evidence type="ECO:0000313" key="9">
    <source>
        <dbReference type="Proteomes" id="UP000006790"/>
    </source>
</evidence>
<dbReference type="RefSeq" id="XP_003646114.1">
    <property type="nucleotide sequence ID" value="XM_003646066.1"/>
</dbReference>
<name>G8JTE4_ERECY</name>
<feature type="region of interest" description="Disordered" evidence="5">
    <location>
        <begin position="1"/>
        <end position="71"/>
    </location>
</feature>
<evidence type="ECO:0000256" key="6">
    <source>
        <dbReference type="SAM" id="Phobius"/>
    </source>
</evidence>
<evidence type="ECO:0000256" key="3">
    <source>
        <dbReference type="ARBA" id="ARBA00022989"/>
    </source>
</evidence>
<keyword evidence="2 6" id="KW-0812">Transmembrane</keyword>
<keyword evidence="4 6" id="KW-0472">Membrane</keyword>
<reference evidence="9" key="1">
    <citation type="journal article" date="2012" name="G3 (Bethesda)">
        <title>Pichia sorbitophila, an interspecies yeast hybrid reveals early steps of genome resolution following polyploidization.</title>
        <authorList>
            <person name="Leh Louis V."/>
            <person name="Despons L."/>
            <person name="Friedrich A."/>
            <person name="Martin T."/>
            <person name="Durrens P."/>
            <person name="Casaregola S."/>
            <person name="Neuveglise C."/>
            <person name="Fairhead C."/>
            <person name="Marck C."/>
            <person name="Cruz J.A."/>
            <person name="Straub M.L."/>
            <person name="Kugler V."/>
            <person name="Sacerdot C."/>
            <person name="Uzunov Z."/>
            <person name="Thierry A."/>
            <person name="Weiss S."/>
            <person name="Bleykasten C."/>
            <person name="De Montigny J."/>
            <person name="Jacques N."/>
            <person name="Jung P."/>
            <person name="Lemaire M."/>
            <person name="Mallet S."/>
            <person name="Morel G."/>
            <person name="Richard G.F."/>
            <person name="Sarkar A."/>
            <person name="Savel G."/>
            <person name="Schacherer J."/>
            <person name="Seret M.L."/>
            <person name="Talla E."/>
            <person name="Samson G."/>
            <person name="Jubin C."/>
            <person name="Poulain J."/>
            <person name="Vacherie B."/>
            <person name="Barbe V."/>
            <person name="Pelletier E."/>
            <person name="Sherman D.J."/>
            <person name="Westhof E."/>
            <person name="Weissenbach J."/>
            <person name="Baret P.V."/>
            <person name="Wincker P."/>
            <person name="Gaillardin C."/>
            <person name="Dujon B."/>
            <person name="Souciet J.L."/>
        </authorList>
    </citation>
    <scope>NUCLEOTIDE SEQUENCE [LARGE SCALE GENOMIC DNA]</scope>
    <source>
        <strain evidence="9">CBS 270.75 / DBVPG 7215 / KCTC 17166 / NRRL Y-17582</strain>
    </source>
</reference>
<dbReference type="OMA" id="FIRFYYG"/>
<dbReference type="OrthoDB" id="3900342at2759"/>
<keyword evidence="3 6" id="KW-1133">Transmembrane helix</keyword>
<feature type="transmembrane region" description="Helical" evidence="6">
    <location>
        <begin position="789"/>
        <end position="807"/>
    </location>
</feature>
<accession>G8JTE4</accession>
<dbReference type="HOGENOM" id="CLU_007946_8_6_1"/>
<dbReference type="InterPro" id="IPR004841">
    <property type="entry name" value="AA-permease/SLC12A_dom"/>
</dbReference>
<dbReference type="PANTHER" id="PTHR43341:SF46">
    <property type="entry name" value="SPS-SENSOR COMPONENT SSY1"/>
    <property type="match status" value="1"/>
</dbReference>
<organism evidence="8 9">
    <name type="scientific">Eremothecium cymbalariae (strain CBS 270.75 / DBVPG 7215 / KCTC 17166 / NRRL Y-17582)</name>
    <name type="common">Yeast</name>
    <dbReference type="NCBI Taxonomy" id="931890"/>
    <lineage>
        <taxon>Eukaryota</taxon>
        <taxon>Fungi</taxon>
        <taxon>Dikarya</taxon>
        <taxon>Ascomycota</taxon>
        <taxon>Saccharomycotina</taxon>
        <taxon>Saccharomycetes</taxon>
        <taxon>Saccharomycetales</taxon>
        <taxon>Saccharomycetaceae</taxon>
        <taxon>Eremothecium</taxon>
    </lineage>
</organism>
<protein>
    <recommendedName>
        <fullName evidence="7">Amino acid permease/ SLC12A domain-containing protein</fullName>
    </recommendedName>
</protein>
<feature type="transmembrane region" description="Helical" evidence="6">
    <location>
        <begin position="367"/>
        <end position="398"/>
    </location>
</feature>
<feature type="transmembrane region" description="Helical" evidence="6">
    <location>
        <begin position="550"/>
        <end position="569"/>
    </location>
</feature>
<evidence type="ECO:0000256" key="1">
    <source>
        <dbReference type="ARBA" id="ARBA00004141"/>
    </source>
</evidence>
<feature type="transmembrane region" description="Helical" evidence="6">
    <location>
        <begin position="710"/>
        <end position="736"/>
    </location>
</feature>
<feature type="compositionally biased region" description="Polar residues" evidence="5">
    <location>
        <begin position="15"/>
        <end position="26"/>
    </location>
</feature>